<sequence>MIVFETERLLVRYLRADDFESFYALCSDPEVMRYMGDGEPLTAEQTRDWIDISKNNYQMRGYGCFAIVSRQDQQMIGFGGLARPARNPYLEIIYAFKKSCWGQGLASEFVKGLLKACFELWHLPRVEATIDPRNQASVKVVEKAGLRFVRSGPDEDGEIILWYAMDQPASLLLEGESL</sequence>
<protein>
    <submittedName>
        <fullName evidence="2">N-acetyltransferase</fullName>
    </submittedName>
</protein>
<dbReference type="InterPro" id="IPR051531">
    <property type="entry name" value="N-acetyltransferase"/>
</dbReference>
<dbReference type="PROSITE" id="PS51186">
    <property type="entry name" value="GNAT"/>
    <property type="match status" value="1"/>
</dbReference>
<reference evidence="2 3" key="1">
    <citation type="submission" date="2023-02" db="EMBL/GenBank/DDBJ databases">
        <title>Dictyobacter halimunensis sp. nov., a new member of the class Ktedonobacteria from forest soil in a geothermal area.</title>
        <authorList>
            <person name="Rachmania M.K."/>
            <person name="Ningsih F."/>
            <person name="Sakai Y."/>
            <person name="Yabe S."/>
            <person name="Yokota A."/>
            <person name="Sjamsuridzal W."/>
        </authorList>
    </citation>
    <scope>NUCLEOTIDE SEQUENCE [LARGE SCALE GENOMIC DNA]</scope>
    <source>
        <strain evidence="2 3">S3.2.2.5</strain>
    </source>
</reference>
<dbReference type="RefSeq" id="WP_338258160.1">
    <property type="nucleotide sequence ID" value="NZ_BSRI01000002.1"/>
</dbReference>
<dbReference type="SUPFAM" id="SSF55729">
    <property type="entry name" value="Acyl-CoA N-acyltransferases (Nat)"/>
    <property type="match status" value="1"/>
</dbReference>
<keyword evidence="3" id="KW-1185">Reference proteome</keyword>
<dbReference type="InterPro" id="IPR016181">
    <property type="entry name" value="Acyl_CoA_acyltransferase"/>
</dbReference>
<accession>A0ABQ6G300</accession>
<proteinExistence type="predicted"/>
<organism evidence="2 3">
    <name type="scientific">Dictyobacter halimunensis</name>
    <dbReference type="NCBI Taxonomy" id="3026934"/>
    <lineage>
        <taxon>Bacteria</taxon>
        <taxon>Bacillati</taxon>
        <taxon>Chloroflexota</taxon>
        <taxon>Ktedonobacteria</taxon>
        <taxon>Ktedonobacterales</taxon>
        <taxon>Dictyobacteraceae</taxon>
        <taxon>Dictyobacter</taxon>
    </lineage>
</organism>
<dbReference type="Proteomes" id="UP001344906">
    <property type="component" value="Unassembled WGS sequence"/>
</dbReference>
<dbReference type="PANTHER" id="PTHR43792:SF1">
    <property type="entry name" value="N-ACETYLTRANSFERASE DOMAIN-CONTAINING PROTEIN"/>
    <property type="match status" value="1"/>
</dbReference>
<dbReference type="InterPro" id="IPR000182">
    <property type="entry name" value="GNAT_dom"/>
</dbReference>
<name>A0ABQ6G300_9CHLR</name>
<evidence type="ECO:0000313" key="2">
    <source>
        <dbReference type="EMBL" id="GLV60926.1"/>
    </source>
</evidence>
<dbReference type="Gene3D" id="3.40.630.30">
    <property type="match status" value="1"/>
</dbReference>
<dbReference type="Pfam" id="PF13302">
    <property type="entry name" value="Acetyltransf_3"/>
    <property type="match status" value="1"/>
</dbReference>
<dbReference type="EMBL" id="BSRI01000002">
    <property type="protein sequence ID" value="GLV60926.1"/>
    <property type="molecule type" value="Genomic_DNA"/>
</dbReference>
<evidence type="ECO:0000313" key="3">
    <source>
        <dbReference type="Proteomes" id="UP001344906"/>
    </source>
</evidence>
<feature type="domain" description="N-acetyltransferase" evidence="1">
    <location>
        <begin position="9"/>
        <end position="168"/>
    </location>
</feature>
<evidence type="ECO:0000259" key="1">
    <source>
        <dbReference type="PROSITE" id="PS51186"/>
    </source>
</evidence>
<dbReference type="PANTHER" id="PTHR43792">
    <property type="entry name" value="GNAT FAMILY, PUTATIVE (AFU_ORTHOLOGUE AFUA_3G00765)-RELATED-RELATED"/>
    <property type="match status" value="1"/>
</dbReference>
<comment type="caution">
    <text evidence="2">The sequence shown here is derived from an EMBL/GenBank/DDBJ whole genome shotgun (WGS) entry which is preliminary data.</text>
</comment>
<gene>
    <name evidence="2" type="ORF">KDH_77450</name>
</gene>